<protein>
    <submittedName>
        <fullName evidence="1">Uncharacterized protein</fullName>
    </submittedName>
</protein>
<comment type="caution">
    <text evidence="1">The sequence shown here is derived from an EMBL/GenBank/DDBJ whole genome shotgun (WGS) entry which is preliminary data.</text>
</comment>
<dbReference type="Proteomes" id="UP001293254">
    <property type="component" value="Unassembled WGS sequence"/>
</dbReference>
<accession>A0AAE1XXF5</accession>
<reference evidence="1" key="2">
    <citation type="journal article" date="2024" name="Plant">
        <title>Genomic evolution and insights into agronomic trait innovations of Sesamum species.</title>
        <authorList>
            <person name="Miao H."/>
            <person name="Wang L."/>
            <person name="Qu L."/>
            <person name="Liu H."/>
            <person name="Sun Y."/>
            <person name="Le M."/>
            <person name="Wang Q."/>
            <person name="Wei S."/>
            <person name="Zheng Y."/>
            <person name="Lin W."/>
            <person name="Duan Y."/>
            <person name="Cao H."/>
            <person name="Xiong S."/>
            <person name="Wang X."/>
            <person name="Wei L."/>
            <person name="Li C."/>
            <person name="Ma Q."/>
            <person name="Ju M."/>
            <person name="Zhao R."/>
            <person name="Li G."/>
            <person name="Mu C."/>
            <person name="Tian Q."/>
            <person name="Mei H."/>
            <person name="Zhang T."/>
            <person name="Gao T."/>
            <person name="Zhang H."/>
        </authorList>
    </citation>
    <scope>NUCLEOTIDE SEQUENCE</scope>
    <source>
        <strain evidence="1">3651</strain>
    </source>
</reference>
<dbReference type="PROSITE" id="PS51257">
    <property type="entry name" value="PROKAR_LIPOPROTEIN"/>
    <property type="match status" value="1"/>
</dbReference>
<name>A0AAE1XXF5_9LAMI</name>
<proteinExistence type="predicted"/>
<reference evidence="1" key="1">
    <citation type="submission" date="2020-06" db="EMBL/GenBank/DDBJ databases">
        <authorList>
            <person name="Li T."/>
            <person name="Hu X."/>
            <person name="Zhang T."/>
            <person name="Song X."/>
            <person name="Zhang H."/>
            <person name="Dai N."/>
            <person name="Sheng W."/>
            <person name="Hou X."/>
            <person name="Wei L."/>
        </authorList>
    </citation>
    <scope>NUCLEOTIDE SEQUENCE</scope>
    <source>
        <strain evidence="1">3651</strain>
        <tissue evidence="1">Leaf</tissue>
    </source>
</reference>
<dbReference type="EMBL" id="JACGWO010000009">
    <property type="protein sequence ID" value="KAK4419800.1"/>
    <property type="molecule type" value="Genomic_DNA"/>
</dbReference>
<dbReference type="AlphaFoldDB" id="A0AAE1XXF5"/>
<gene>
    <name evidence="1" type="ORF">Salat_2392900</name>
</gene>
<sequence length="104" mass="12303">MGSAGRTQKPHREPAFTSSNTVGACFRQVFSLSRFWLRTLDLQREFSPCTEKRFLNEIVEHHHPHTTATTNLNRRDSCRWKFKEMHISIFMTATLWIYLCICKL</sequence>
<evidence type="ECO:0000313" key="2">
    <source>
        <dbReference type="Proteomes" id="UP001293254"/>
    </source>
</evidence>
<keyword evidence="2" id="KW-1185">Reference proteome</keyword>
<evidence type="ECO:0000313" key="1">
    <source>
        <dbReference type="EMBL" id="KAK4419800.1"/>
    </source>
</evidence>
<organism evidence="1 2">
    <name type="scientific">Sesamum alatum</name>
    <dbReference type="NCBI Taxonomy" id="300844"/>
    <lineage>
        <taxon>Eukaryota</taxon>
        <taxon>Viridiplantae</taxon>
        <taxon>Streptophyta</taxon>
        <taxon>Embryophyta</taxon>
        <taxon>Tracheophyta</taxon>
        <taxon>Spermatophyta</taxon>
        <taxon>Magnoliopsida</taxon>
        <taxon>eudicotyledons</taxon>
        <taxon>Gunneridae</taxon>
        <taxon>Pentapetalae</taxon>
        <taxon>asterids</taxon>
        <taxon>lamiids</taxon>
        <taxon>Lamiales</taxon>
        <taxon>Pedaliaceae</taxon>
        <taxon>Sesamum</taxon>
    </lineage>
</organism>